<dbReference type="PANTHER" id="PTHR42850:SF4">
    <property type="entry name" value="ZINC-DEPENDENT ENDOPOLYPHOSPHATASE"/>
    <property type="match status" value="1"/>
</dbReference>
<name>A0A380G4P7_9STAP</name>
<dbReference type="GO" id="GO:0110154">
    <property type="term" value="P:RNA decapping"/>
    <property type="evidence" value="ECO:0007669"/>
    <property type="project" value="TreeGrafter"/>
</dbReference>
<dbReference type="InterPro" id="IPR050126">
    <property type="entry name" value="Ap4A_hydrolase"/>
</dbReference>
<dbReference type="GO" id="GO:0004722">
    <property type="term" value="F:protein serine/threonine phosphatase activity"/>
    <property type="evidence" value="ECO:0007669"/>
    <property type="project" value="UniProtKB-EC"/>
</dbReference>
<dbReference type="Gene3D" id="3.60.21.10">
    <property type="match status" value="1"/>
</dbReference>
<reference evidence="2 3" key="1">
    <citation type="submission" date="2018-06" db="EMBL/GenBank/DDBJ databases">
        <authorList>
            <consortium name="Pathogen Informatics"/>
            <person name="Doyle S."/>
        </authorList>
    </citation>
    <scope>NUCLEOTIDE SEQUENCE [LARGE SCALE GENOMIC DNA]</scope>
    <source>
        <strain evidence="2 3">NCTC13830</strain>
    </source>
</reference>
<feature type="domain" description="Calcineurin-like phosphoesterase" evidence="1">
    <location>
        <begin position="6"/>
        <end position="154"/>
    </location>
</feature>
<evidence type="ECO:0000259" key="1">
    <source>
        <dbReference type="Pfam" id="PF00149"/>
    </source>
</evidence>
<dbReference type="Proteomes" id="UP000254047">
    <property type="component" value="Unassembled WGS sequence"/>
</dbReference>
<proteinExistence type="predicted"/>
<dbReference type="EMBL" id="UHDO01000001">
    <property type="protein sequence ID" value="SUM45238.1"/>
    <property type="molecule type" value="Genomic_DNA"/>
</dbReference>
<accession>A0A380G4P7</accession>
<evidence type="ECO:0000313" key="3">
    <source>
        <dbReference type="Proteomes" id="UP000254047"/>
    </source>
</evidence>
<dbReference type="AlphaFoldDB" id="A0A380G4P7"/>
<gene>
    <name evidence="2" type="primary">pphA_2</name>
    <name evidence="2" type="ORF">NCTC13830_02659</name>
</gene>
<keyword evidence="2" id="KW-0378">Hydrolase</keyword>
<dbReference type="InterPro" id="IPR029052">
    <property type="entry name" value="Metallo-depent_PP-like"/>
</dbReference>
<dbReference type="SUPFAM" id="SSF56300">
    <property type="entry name" value="Metallo-dependent phosphatases"/>
    <property type="match status" value="1"/>
</dbReference>
<protein>
    <submittedName>
        <fullName evidence="2">Putative metallophosphoesterase</fullName>
        <ecNumber evidence="2">3.1.3.16</ecNumber>
    </submittedName>
</protein>
<sequence>MLLENRILAISDIHGHVDSLSQLLESANYNSKNDQLILVGDYVNKGPNSIGTLKLVKQLQEEGAVVLIGNHEMRWLESDEEWALEWRRFIEELPYIKTLDNYIFAHAGIDTNNDLQHQDRSIVTGHQPKELNLNLPENKVLVHGHVPNFRLGYEDDEIHFENKIIGIDTGAGHDKYLTLVDLTNKIKYSIDVLDENKEVVIKKLSENL</sequence>
<dbReference type="GO" id="GO:0005737">
    <property type="term" value="C:cytoplasm"/>
    <property type="evidence" value="ECO:0007669"/>
    <property type="project" value="TreeGrafter"/>
</dbReference>
<dbReference type="EC" id="3.1.3.16" evidence="2"/>
<dbReference type="PANTHER" id="PTHR42850">
    <property type="entry name" value="METALLOPHOSPHOESTERASE"/>
    <property type="match status" value="1"/>
</dbReference>
<organism evidence="2 3">
    <name type="scientific">Staphylococcus petrasii</name>
    <dbReference type="NCBI Taxonomy" id="1276936"/>
    <lineage>
        <taxon>Bacteria</taxon>
        <taxon>Bacillati</taxon>
        <taxon>Bacillota</taxon>
        <taxon>Bacilli</taxon>
        <taxon>Bacillales</taxon>
        <taxon>Staphylococcaceae</taxon>
        <taxon>Staphylococcus</taxon>
    </lineage>
</organism>
<evidence type="ECO:0000313" key="2">
    <source>
        <dbReference type="EMBL" id="SUM45238.1"/>
    </source>
</evidence>
<dbReference type="InterPro" id="IPR004843">
    <property type="entry name" value="Calcineurin-like_PHP"/>
</dbReference>
<dbReference type="Pfam" id="PF00149">
    <property type="entry name" value="Metallophos"/>
    <property type="match status" value="1"/>
</dbReference>
<dbReference type="GO" id="GO:0008803">
    <property type="term" value="F:bis(5'-nucleosyl)-tetraphosphatase (symmetrical) activity"/>
    <property type="evidence" value="ECO:0007669"/>
    <property type="project" value="TreeGrafter"/>
</dbReference>